<dbReference type="RefSeq" id="WP_215232329.1">
    <property type="nucleotide sequence ID" value="NZ_CAJRAU010000001.1"/>
</dbReference>
<dbReference type="EMBL" id="CAJRAU010000001">
    <property type="protein sequence ID" value="CAG5068229.1"/>
    <property type="molecule type" value="Genomic_DNA"/>
</dbReference>
<evidence type="ECO:0000256" key="1">
    <source>
        <dbReference type="ARBA" id="ARBA00023125"/>
    </source>
</evidence>
<reference evidence="3 4" key="1">
    <citation type="submission" date="2021-04" db="EMBL/GenBank/DDBJ databases">
        <authorList>
            <person name="Rodrigo-Torres L."/>
            <person name="Arahal R. D."/>
            <person name="Lucena T."/>
        </authorList>
    </citation>
    <scope>NUCLEOTIDE SEQUENCE [LARGE SCALE GENOMIC DNA]</scope>
    <source>
        <strain evidence="3 4">CECT 9623</strain>
    </source>
</reference>
<organism evidence="3 4">
    <name type="scientific">Dyadobacter linearis</name>
    <dbReference type="NCBI Taxonomy" id="2823330"/>
    <lineage>
        <taxon>Bacteria</taxon>
        <taxon>Pseudomonadati</taxon>
        <taxon>Bacteroidota</taxon>
        <taxon>Cytophagia</taxon>
        <taxon>Cytophagales</taxon>
        <taxon>Spirosomataceae</taxon>
        <taxon>Dyadobacter</taxon>
    </lineage>
</organism>
<gene>
    <name evidence="3" type="ORF">DYBT9623_00958</name>
</gene>
<protein>
    <recommendedName>
        <fullName evidence="2">HTH cro/C1-type domain-containing protein</fullName>
    </recommendedName>
</protein>
<dbReference type="Proteomes" id="UP000679725">
    <property type="component" value="Unassembled WGS sequence"/>
</dbReference>
<keyword evidence="1" id="KW-0238">DNA-binding</keyword>
<dbReference type="InterPro" id="IPR001387">
    <property type="entry name" value="Cro/C1-type_HTH"/>
</dbReference>
<feature type="domain" description="HTH cro/C1-type" evidence="2">
    <location>
        <begin position="8"/>
        <end position="62"/>
    </location>
</feature>
<dbReference type="Gene3D" id="1.10.260.40">
    <property type="entry name" value="lambda repressor-like DNA-binding domains"/>
    <property type="match status" value="1"/>
</dbReference>
<accession>A0ABN7R4C9</accession>
<comment type="caution">
    <text evidence="3">The sequence shown here is derived from an EMBL/GenBank/DDBJ whole genome shotgun (WGS) entry which is preliminary data.</text>
</comment>
<evidence type="ECO:0000313" key="4">
    <source>
        <dbReference type="Proteomes" id="UP000679725"/>
    </source>
</evidence>
<proteinExistence type="predicted"/>
<dbReference type="CDD" id="cd00093">
    <property type="entry name" value="HTH_XRE"/>
    <property type="match status" value="1"/>
</dbReference>
<keyword evidence="4" id="KW-1185">Reference proteome</keyword>
<dbReference type="InterPro" id="IPR010982">
    <property type="entry name" value="Lambda_DNA-bd_dom_sf"/>
</dbReference>
<dbReference type="SMART" id="SM00530">
    <property type="entry name" value="HTH_XRE"/>
    <property type="match status" value="1"/>
</dbReference>
<dbReference type="PROSITE" id="PS50943">
    <property type="entry name" value="HTH_CROC1"/>
    <property type="match status" value="1"/>
</dbReference>
<evidence type="ECO:0000259" key="2">
    <source>
        <dbReference type="PROSITE" id="PS50943"/>
    </source>
</evidence>
<sequence>MNILASNLLTRREEKRLTQTYVALKCGMSQPNYSAIERGKTDPSISQLKKFAEVLDTTVDDLISEKPRQNPILGHKNILTESDKDIYIKILENQLRALMAERKKGQ</sequence>
<dbReference type="PANTHER" id="PTHR46558:SF4">
    <property type="entry name" value="DNA-BIDING PHAGE PROTEIN"/>
    <property type="match status" value="1"/>
</dbReference>
<dbReference type="PANTHER" id="PTHR46558">
    <property type="entry name" value="TRACRIPTIONAL REGULATORY PROTEIN-RELATED-RELATED"/>
    <property type="match status" value="1"/>
</dbReference>
<name>A0ABN7R4C9_9BACT</name>
<evidence type="ECO:0000313" key="3">
    <source>
        <dbReference type="EMBL" id="CAG5068229.1"/>
    </source>
</evidence>
<dbReference type="Pfam" id="PF01381">
    <property type="entry name" value="HTH_3"/>
    <property type="match status" value="1"/>
</dbReference>
<dbReference type="SUPFAM" id="SSF47413">
    <property type="entry name" value="lambda repressor-like DNA-binding domains"/>
    <property type="match status" value="1"/>
</dbReference>